<reference evidence="2 3" key="2">
    <citation type="submission" date="2023-12" db="EMBL/GenBank/DDBJ databases">
        <authorList>
            <consortium name="Cladostephus spongiosus"/>
            <person name="Lorente B."/>
            <person name="Cabral C."/>
            <person name="Frias J."/>
            <person name="Faria J."/>
            <person name="Toubarro D."/>
        </authorList>
    </citation>
    <scope>NUCLEOTIDE SEQUENCE [LARGE SCALE GENOMIC DNA]</scope>
    <source>
        <strain evidence="2 3">ZMCS4</strain>
    </source>
</reference>
<dbReference type="EMBL" id="JAYDYW010000004">
    <property type="protein sequence ID" value="MEE1673072.1"/>
    <property type="molecule type" value="Genomic_DNA"/>
</dbReference>
<accession>A0ABU7G0Y3</accession>
<feature type="domain" description="Luciferase" evidence="1">
    <location>
        <begin position="42"/>
        <end position="106"/>
    </location>
</feature>
<dbReference type="InterPro" id="IPR040841">
    <property type="entry name" value="Luciferase_dom"/>
</dbReference>
<evidence type="ECO:0000313" key="2">
    <source>
        <dbReference type="EMBL" id="MEE1673072.1"/>
    </source>
</evidence>
<name>A0ABU7G0Y3_9ALTE</name>
<gene>
    <name evidence="2" type="ORF">SNR37_002485</name>
</gene>
<protein>
    <submittedName>
        <fullName evidence="2">DUF5519 family protein</fullName>
    </submittedName>
</protein>
<evidence type="ECO:0000259" key="1">
    <source>
        <dbReference type="Pfam" id="PF17648"/>
    </source>
</evidence>
<keyword evidence="3" id="KW-1185">Reference proteome</keyword>
<proteinExistence type="predicted"/>
<comment type="caution">
    <text evidence="2">The sequence shown here is derived from an EMBL/GenBank/DDBJ whole genome shotgun (WGS) entry which is preliminary data.</text>
</comment>
<sequence>MLVEQSKLKQALYNWLISQTGVNSVFYPNDKGGFYGFSYKDREFAHFHQADELDLKLGKKTIARLGLQHPNNSLVHPKRSAGSAWIELPFHQAADLETIKGLVKLAISQL</sequence>
<dbReference type="Proteomes" id="UP001310248">
    <property type="component" value="Unassembled WGS sequence"/>
</dbReference>
<evidence type="ECO:0000313" key="3">
    <source>
        <dbReference type="Proteomes" id="UP001310248"/>
    </source>
</evidence>
<organism evidence="2 3">
    <name type="scientific">Agarivorans aestuarii</name>
    <dbReference type="NCBI Taxonomy" id="1563703"/>
    <lineage>
        <taxon>Bacteria</taxon>
        <taxon>Pseudomonadati</taxon>
        <taxon>Pseudomonadota</taxon>
        <taxon>Gammaproteobacteria</taxon>
        <taxon>Alteromonadales</taxon>
        <taxon>Alteromonadaceae</taxon>
        <taxon>Agarivorans</taxon>
    </lineage>
</organism>
<reference evidence="3" key="1">
    <citation type="submission" date="2023-07" db="EMBL/GenBank/DDBJ databases">
        <title>Draft genome sequence of Agarivorans aestuarii strain ZMCS4, a CAZymes producing bacteria isolated from the marine brown algae Clodostephus spongiosus.</title>
        <authorList>
            <person name="Lorente B."/>
            <person name="Cabral C."/>
            <person name="Frias J."/>
            <person name="Faria J."/>
            <person name="Toubarro D."/>
        </authorList>
    </citation>
    <scope>NUCLEOTIDE SEQUENCE [LARGE SCALE GENOMIC DNA]</scope>
    <source>
        <strain evidence="3">ZMCS4</strain>
    </source>
</reference>
<dbReference type="RefSeq" id="WP_329774448.1">
    <property type="nucleotide sequence ID" value="NZ_JAYDYW010000004.1"/>
</dbReference>
<dbReference type="Pfam" id="PF17648">
    <property type="entry name" value="Luciferase"/>
    <property type="match status" value="1"/>
</dbReference>